<comment type="similarity">
    <text evidence="1">Belongs to the LSM14 family.</text>
</comment>
<evidence type="ECO:0000256" key="1">
    <source>
        <dbReference type="ARBA" id="ARBA00010415"/>
    </source>
</evidence>
<dbReference type="PANTHER" id="PTHR13586:SF0">
    <property type="entry name" value="TRAILER HITCH, ISOFORM H"/>
    <property type="match status" value="1"/>
</dbReference>
<dbReference type="InterPro" id="IPR025761">
    <property type="entry name" value="FFD_box"/>
</dbReference>
<reference evidence="6 7" key="1">
    <citation type="journal article" date="2017" name="Curr. Biol.">
        <title>Genome architecture and evolution of a unichromosomal asexual nematode.</title>
        <authorList>
            <person name="Fradin H."/>
            <person name="Zegar C."/>
            <person name="Gutwein M."/>
            <person name="Lucas J."/>
            <person name="Kovtun M."/>
            <person name="Corcoran D."/>
            <person name="Baugh L.R."/>
            <person name="Kiontke K."/>
            <person name="Gunsalus K."/>
            <person name="Fitch D.H."/>
            <person name="Piano F."/>
        </authorList>
    </citation>
    <scope>NUCLEOTIDE SEQUENCE [LARGE SCALE GENOMIC DNA]</scope>
    <source>
        <strain evidence="6">PF1309</strain>
    </source>
</reference>
<dbReference type="GO" id="GO:0003729">
    <property type="term" value="F:mRNA binding"/>
    <property type="evidence" value="ECO:0007669"/>
    <property type="project" value="TreeGrafter"/>
</dbReference>
<dbReference type="SMART" id="SM01271">
    <property type="entry name" value="LSM14"/>
    <property type="match status" value="1"/>
</dbReference>
<dbReference type="GO" id="GO:0033962">
    <property type="term" value="P:P-body assembly"/>
    <property type="evidence" value="ECO:0007669"/>
    <property type="project" value="TreeGrafter"/>
</dbReference>
<sequence length="388" mass="42097">MSGGSQSQTPYIGSRISLISKLDVRYEGILYTVDTRDSTISLAKVRSYGTEDRPTANPVPARDDVFEYIIFKASDIKDIIVNETPKAATHLSTGLPPDPAIVSVSGRSTLPSQTTPSLLGHSSTQLNQSVPFGAFHTAVGSPLLGGKNRGNGGFRLGPMNLGAPPRSPAARYGGGPFGSVRGNMSPLAASFAQRNGSSSFGGLSRARPSFFDTFDIASSQQQSTGMFRPNPRAADNIKFDSDFDFEKANQQFNEEIVKIEGTKAASVDGLDADAMNGGVGDSVSQEFYNKKTGFFDRISCEAIEKASGNPVKIDWKKARLTNQETFGLETIRQMVNAMNNRKMNASMAGGYGSFRRGVNQVRNQMPMQLMRPYHHRANRNANEDDLWL</sequence>
<comment type="caution">
    <text evidence="6">The sequence shown here is derived from an EMBL/GenBank/DDBJ whole genome shotgun (WGS) entry which is preliminary data.</text>
</comment>
<protein>
    <recommendedName>
        <fullName evidence="8">Lsm14-like N-terminal domain-containing protein</fullName>
    </recommendedName>
</protein>
<organism evidence="6 7">
    <name type="scientific">Diploscapter pachys</name>
    <dbReference type="NCBI Taxonomy" id="2018661"/>
    <lineage>
        <taxon>Eukaryota</taxon>
        <taxon>Metazoa</taxon>
        <taxon>Ecdysozoa</taxon>
        <taxon>Nematoda</taxon>
        <taxon>Chromadorea</taxon>
        <taxon>Rhabditida</taxon>
        <taxon>Rhabditina</taxon>
        <taxon>Rhabditomorpha</taxon>
        <taxon>Rhabditoidea</taxon>
        <taxon>Rhabditidae</taxon>
        <taxon>Diploscapter</taxon>
    </lineage>
</organism>
<gene>
    <name evidence="6" type="ORF">WR25_15821</name>
</gene>
<dbReference type="AlphaFoldDB" id="A0A2A2JJ48"/>
<dbReference type="SMART" id="SM01199">
    <property type="entry name" value="FDF"/>
    <property type="match status" value="1"/>
</dbReference>
<keyword evidence="7" id="KW-1185">Reference proteome</keyword>
<dbReference type="Proteomes" id="UP000218231">
    <property type="component" value="Unassembled WGS sequence"/>
</dbReference>
<dbReference type="Gene3D" id="2.30.30.100">
    <property type="match status" value="1"/>
</dbReference>
<evidence type="ECO:0000313" key="7">
    <source>
        <dbReference type="Proteomes" id="UP000218231"/>
    </source>
</evidence>
<dbReference type="Pfam" id="PF12701">
    <property type="entry name" value="LSM14"/>
    <property type="match status" value="1"/>
</dbReference>
<dbReference type="PROSITE" id="PS51513">
    <property type="entry name" value="FFD"/>
    <property type="match status" value="1"/>
</dbReference>
<dbReference type="PANTHER" id="PTHR13586">
    <property type="entry name" value="SCD6 PROTEIN-RELATED"/>
    <property type="match status" value="1"/>
</dbReference>
<dbReference type="InterPro" id="IPR019050">
    <property type="entry name" value="FDF_dom"/>
</dbReference>
<feature type="domain" description="Sm" evidence="5">
    <location>
        <begin position="3"/>
        <end position="85"/>
    </location>
</feature>
<accession>A0A2A2JJ48</accession>
<dbReference type="Pfam" id="PF09532">
    <property type="entry name" value="FDF"/>
    <property type="match status" value="1"/>
</dbReference>
<dbReference type="PROSITE" id="PS51512">
    <property type="entry name" value="DFDF"/>
    <property type="match status" value="1"/>
</dbReference>
<evidence type="ECO:0000313" key="6">
    <source>
        <dbReference type="EMBL" id="PAV61758.1"/>
    </source>
</evidence>
<dbReference type="SUPFAM" id="SSF50182">
    <property type="entry name" value="Sm-like ribonucleoproteins"/>
    <property type="match status" value="1"/>
</dbReference>
<feature type="short sequence motif" description="FFD box" evidence="2">
    <location>
        <begin position="286"/>
        <end position="302"/>
    </location>
</feature>
<evidence type="ECO:0000259" key="4">
    <source>
        <dbReference type="PROSITE" id="PS51513"/>
    </source>
</evidence>
<dbReference type="CDD" id="cd01736">
    <property type="entry name" value="LSm14_N"/>
    <property type="match status" value="1"/>
</dbReference>
<dbReference type="EMBL" id="LIAE01010400">
    <property type="protein sequence ID" value="PAV61758.1"/>
    <property type="molecule type" value="Genomic_DNA"/>
</dbReference>
<dbReference type="PROSITE" id="PS52002">
    <property type="entry name" value="SM"/>
    <property type="match status" value="1"/>
</dbReference>
<feature type="domain" description="DFDF" evidence="3">
    <location>
        <begin position="231"/>
        <end position="267"/>
    </location>
</feature>
<dbReference type="GO" id="GO:0000932">
    <property type="term" value="C:P-body"/>
    <property type="evidence" value="ECO:0007669"/>
    <property type="project" value="TreeGrafter"/>
</dbReference>
<dbReference type="InterPro" id="IPR025609">
    <property type="entry name" value="Lsm14-like_N"/>
</dbReference>
<evidence type="ECO:0008006" key="8">
    <source>
        <dbReference type="Google" id="ProtNLM"/>
    </source>
</evidence>
<name>A0A2A2JJ48_9BILA</name>
<proteinExistence type="inferred from homology"/>
<dbReference type="STRING" id="2018661.A0A2A2JJ48"/>
<dbReference type="OrthoDB" id="21539at2759"/>
<dbReference type="InterPro" id="IPR025762">
    <property type="entry name" value="DFDF"/>
</dbReference>
<evidence type="ECO:0000259" key="5">
    <source>
        <dbReference type="PROSITE" id="PS52002"/>
    </source>
</evidence>
<evidence type="ECO:0000259" key="3">
    <source>
        <dbReference type="PROSITE" id="PS51512"/>
    </source>
</evidence>
<feature type="domain" description="FFD box profile" evidence="4">
    <location>
        <begin position="286"/>
        <end position="302"/>
    </location>
</feature>
<dbReference type="InterPro" id="IPR010920">
    <property type="entry name" value="LSM_dom_sf"/>
</dbReference>
<dbReference type="InterPro" id="IPR047575">
    <property type="entry name" value="Sm"/>
</dbReference>
<dbReference type="GO" id="GO:0034063">
    <property type="term" value="P:stress granule assembly"/>
    <property type="evidence" value="ECO:0007669"/>
    <property type="project" value="TreeGrafter"/>
</dbReference>
<evidence type="ECO:0000256" key="2">
    <source>
        <dbReference type="PROSITE-ProRule" id="PRU00846"/>
    </source>
</evidence>